<proteinExistence type="predicted"/>
<dbReference type="HOGENOM" id="CLU_3391915_0_0_12"/>
<keyword evidence="2" id="KW-1185">Reference proteome</keyword>
<reference evidence="1 2" key="1">
    <citation type="journal article" date="2004" name="Proc. Natl. Acad. Sci. U.S.A.">
        <title>Comparison of the genome of the oral pathogen Treponema denticola with other spirochete genomes.</title>
        <authorList>
            <person name="Seshadri R."/>
            <person name="Myers G.S."/>
            <person name="Tettelin H."/>
            <person name="Eisen J.A."/>
            <person name="Heidelberg J.F."/>
            <person name="Dodson R.J."/>
            <person name="Davidsen T.M."/>
            <person name="DeBoy R.T."/>
            <person name="Fouts D.E."/>
            <person name="Haft D.H."/>
            <person name="Selengut J."/>
            <person name="Ren Q."/>
            <person name="Brinkac L.M."/>
            <person name="Madupu R."/>
            <person name="Kolonay J."/>
            <person name="Durkin S.A."/>
            <person name="Daugherty S.C."/>
            <person name="Shetty J."/>
            <person name="Shvartsbeyn A."/>
            <person name="Gebregeorgis E."/>
            <person name="Geer K."/>
            <person name="Tsegaye G."/>
            <person name="Malek J."/>
            <person name="Ayodeji B."/>
            <person name="Shatsman S."/>
            <person name="McLeod M.P."/>
            <person name="Smajs D."/>
            <person name="Howell J.K."/>
            <person name="Pal S."/>
            <person name="Amin A."/>
            <person name="Vashisth P."/>
            <person name="McNeill T.Z."/>
            <person name="Xiang Q."/>
            <person name="Sodergren E."/>
            <person name="Baca E."/>
            <person name="Weinstock G.M."/>
            <person name="Norris S.J."/>
            <person name="Fraser C.M."/>
            <person name="Paulsen I.T."/>
        </authorList>
    </citation>
    <scope>NUCLEOTIDE SEQUENCE [LARGE SCALE GENOMIC DNA]</scope>
    <source>
        <strain evidence="2">ATCC 35405 / DSM 14222 / CIP 103919 / JCM 8153 / KCTC 15104</strain>
    </source>
</reference>
<dbReference type="STRING" id="243275.TDE_2261"/>
<dbReference type="EMBL" id="AE017226">
    <property type="protein sequence ID" value="AAS12780.1"/>
    <property type="molecule type" value="Genomic_DNA"/>
</dbReference>
<gene>
    <name evidence="1" type="ordered locus">TDE_2261</name>
</gene>
<name>Q73KF7_TREDE</name>
<organism evidence="1 2">
    <name type="scientific">Treponema denticola (strain ATCC 35405 / DSM 14222 / CIP 103919 / JCM 8153 / KCTC 15104)</name>
    <dbReference type="NCBI Taxonomy" id="243275"/>
    <lineage>
        <taxon>Bacteria</taxon>
        <taxon>Pseudomonadati</taxon>
        <taxon>Spirochaetota</taxon>
        <taxon>Spirochaetia</taxon>
        <taxon>Spirochaetales</taxon>
        <taxon>Treponemataceae</taxon>
        <taxon>Treponema</taxon>
    </lineage>
</organism>
<protein>
    <submittedName>
        <fullName evidence="1">Uncharacterized protein</fullName>
    </submittedName>
</protein>
<dbReference type="AlphaFoldDB" id="Q73KF7"/>
<accession>Q73KF7</accession>
<evidence type="ECO:0000313" key="2">
    <source>
        <dbReference type="Proteomes" id="UP000008212"/>
    </source>
</evidence>
<dbReference type="Proteomes" id="UP000008212">
    <property type="component" value="Chromosome"/>
</dbReference>
<sequence>MKLQQRLSCAQINLQSNTDKFTHIKNRKERQG</sequence>
<evidence type="ECO:0000313" key="1">
    <source>
        <dbReference type="EMBL" id="AAS12780.1"/>
    </source>
</evidence>
<dbReference type="KEGG" id="tde:TDE_2261"/>
<dbReference type="PaxDb" id="243275-TDE_2261"/>